<sequence length="262" mass="30691">MQKKYGMNSNAKSGEYHDLYYLKTDVLLLADVWATFRETFMKYNELVTYLQHPILGCDVKIHRSENRTFTDMEMHDFAERARRDGITMTCRRYFKANNPNAKTMTCAVQKHSCHMLMQIIFMDGLHSSHIVPLAEKAKFFKIFKHISATNLSHKKKASQAKKEITIMNKDLKEEMKSGFEEISKETATTNKEISFIHREISFIHKEISFIHEEISNMNKLFESKINLINKEITITYKGVKICEGRISLVNQTMVNNLRGIWY</sequence>
<dbReference type="Proteomes" id="UP000233469">
    <property type="component" value="Unassembled WGS sequence"/>
</dbReference>
<gene>
    <name evidence="1" type="ORF">RhiirC2_705389</name>
</gene>
<evidence type="ECO:0000313" key="1">
    <source>
        <dbReference type="EMBL" id="PKK78993.1"/>
    </source>
</evidence>
<proteinExistence type="predicted"/>
<accession>A0A2N1NYP6</accession>
<dbReference type="AlphaFoldDB" id="A0A2N1NYP6"/>
<comment type="caution">
    <text evidence="1">The sequence shown here is derived from an EMBL/GenBank/DDBJ whole genome shotgun (WGS) entry which is preliminary data.</text>
</comment>
<dbReference type="EMBL" id="LLXL01000061">
    <property type="protein sequence ID" value="PKK78993.1"/>
    <property type="molecule type" value="Genomic_DNA"/>
</dbReference>
<reference evidence="1 2" key="1">
    <citation type="submission" date="2016-04" db="EMBL/GenBank/DDBJ databases">
        <title>Genome analyses suggest a sexual origin of heterokaryosis in a supposedly ancient asexual fungus.</title>
        <authorList>
            <person name="Ropars J."/>
            <person name="Sedzielewska K."/>
            <person name="Noel J."/>
            <person name="Charron P."/>
            <person name="Farinelli L."/>
            <person name="Marton T."/>
            <person name="Kruger M."/>
            <person name="Pelin A."/>
            <person name="Brachmann A."/>
            <person name="Corradi N."/>
        </authorList>
    </citation>
    <scope>NUCLEOTIDE SEQUENCE [LARGE SCALE GENOMIC DNA]</scope>
    <source>
        <strain evidence="1 2">C2</strain>
    </source>
</reference>
<name>A0A2N1NYP6_9GLOM</name>
<dbReference type="VEuPathDB" id="FungiDB:FUN_004686"/>
<reference evidence="1 2" key="2">
    <citation type="submission" date="2017-10" db="EMBL/GenBank/DDBJ databases">
        <title>Extensive intraspecific genome diversity in a model arbuscular mycorrhizal fungus.</title>
        <authorList>
            <person name="Chen E.C.H."/>
            <person name="Morin E."/>
            <person name="Baudet D."/>
            <person name="Noel J."/>
            <person name="Ndikumana S."/>
            <person name="Charron P."/>
            <person name="St-Onge C."/>
            <person name="Giorgi J."/>
            <person name="Grigoriev I.V."/>
            <person name="Roux C."/>
            <person name="Martin F.M."/>
            <person name="Corradi N."/>
        </authorList>
    </citation>
    <scope>NUCLEOTIDE SEQUENCE [LARGE SCALE GENOMIC DNA]</scope>
    <source>
        <strain evidence="1 2">C2</strain>
    </source>
</reference>
<evidence type="ECO:0000313" key="2">
    <source>
        <dbReference type="Proteomes" id="UP000233469"/>
    </source>
</evidence>
<protein>
    <submittedName>
        <fullName evidence="1">Uncharacterized protein</fullName>
    </submittedName>
</protein>
<organism evidence="1 2">
    <name type="scientific">Rhizophagus irregularis</name>
    <dbReference type="NCBI Taxonomy" id="588596"/>
    <lineage>
        <taxon>Eukaryota</taxon>
        <taxon>Fungi</taxon>
        <taxon>Fungi incertae sedis</taxon>
        <taxon>Mucoromycota</taxon>
        <taxon>Glomeromycotina</taxon>
        <taxon>Glomeromycetes</taxon>
        <taxon>Glomerales</taxon>
        <taxon>Glomeraceae</taxon>
        <taxon>Rhizophagus</taxon>
    </lineage>
</organism>